<dbReference type="GO" id="GO:0009432">
    <property type="term" value="P:SOS response"/>
    <property type="evidence" value="ECO:0007669"/>
    <property type="project" value="UniProtKB-UniRule"/>
</dbReference>
<evidence type="ECO:0000256" key="11">
    <source>
        <dbReference type="SAM" id="MobiDB-lite"/>
    </source>
</evidence>
<comment type="similarity">
    <text evidence="10">Belongs to the RecF family.</text>
</comment>
<evidence type="ECO:0000256" key="8">
    <source>
        <dbReference type="ARBA" id="ARBA00023236"/>
    </source>
</evidence>
<dbReference type="InterPro" id="IPR003395">
    <property type="entry name" value="RecF/RecN/SMC_N"/>
</dbReference>
<dbReference type="Gene3D" id="3.40.50.300">
    <property type="entry name" value="P-loop containing nucleotide triphosphate hydrolases"/>
    <property type="match status" value="1"/>
</dbReference>
<comment type="subcellular location">
    <subcellularLocation>
        <location evidence="10">Cytoplasm</location>
    </subcellularLocation>
</comment>
<dbReference type="GO" id="GO:0000731">
    <property type="term" value="P:DNA synthesis involved in DNA repair"/>
    <property type="evidence" value="ECO:0007669"/>
    <property type="project" value="TreeGrafter"/>
</dbReference>
<dbReference type="NCBIfam" id="TIGR00611">
    <property type="entry name" value="recf"/>
    <property type="match status" value="1"/>
</dbReference>
<dbReference type="InterPro" id="IPR027417">
    <property type="entry name" value="P-loop_NTPase"/>
</dbReference>
<dbReference type="PANTHER" id="PTHR32182">
    <property type="entry name" value="DNA REPLICATION AND REPAIR PROTEIN RECF"/>
    <property type="match status" value="1"/>
</dbReference>
<dbReference type="STRING" id="1692.BMAGN_1344"/>
<keyword evidence="1 10" id="KW-0963">Cytoplasm</keyword>
<evidence type="ECO:0000259" key="12">
    <source>
        <dbReference type="Pfam" id="PF02463"/>
    </source>
</evidence>
<evidence type="ECO:0000256" key="6">
    <source>
        <dbReference type="ARBA" id="ARBA00023125"/>
    </source>
</evidence>
<feature type="region of interest" description="Disordered" evidence="11">
    <location>
        <begin position="77"/>
        <end position="100"/>
    </location>
</feature>
<sequence length="403" mass="44392">MVITKLALDHFRSWDHLLIDLAAGVTVFQGANGLGKTNIVEAIEVLSTGSSHRVSSTTPLIERGQSVATIRANIVEDTDTEPEPASLSAHKSSEQTENLPQTTLELSLRLKGANRGRVNSGQSLYMRDIVGRIPSVTFAPDDQQLISAEPSRRRTFLDQACALLNREYVGLHQQFTKVARQRAALLKTLGSTDPADPRHSGALGTLEIWTGQFIALGMELTKQRAAVIELLNQPFSRLYTQLSNGNGVAGLSYEPSFAEVLEYEQPQPEISRHFQRLYAGESARGINLIGPQRDDMTVTIDSIPAKEFASNGEMWTLALALKMALVELVEQRFQTRPIVILDDVFAQLDENRRQKILEFASRQDQVFITVAAASDIPAISELDHEGAPIRVIDVEALKEGEAQ</sequence>
<comment type="function">
    <text evidence="9 10">The RecF protein is involved in DNA metabolism; it is required for DNA replication and normal SOS inducibility. RecF binds preferentially to single-stranded, linear DNA. It also seems to bind ATP.</text>
</comment>
<evidence type="ECO:0000256" key="4">
    <source>
        <dbReference type="ARBA" id="ARBA00022763"/>
    </source>
</evidence>
<evidence type="ECO:0000256" key="5">
    <source>
        <dbReference type="ARBA" id="ARBA00022840"/>
    </source>
</evidence>
<dbReference type="HAMAP" id="MF_00365">
    <property type="entry name" value="RecF"/>
    <property type="match status" value="1"/>
</dbReference>
<dbReference type="eggNOG" id="COG1195">
    <property type="taxonomic scope" value="Bacteria"/>
</dbReference>
<evidence type="ECO:0000313" key="14">
    <source>
        <dbReference type="Proteomes" id="UP000029052"/>
    </source>
</evidence>
<keyword evidence="14" id="KW-1185">Reference proteome</keyword>
<dbReference type="GO" id="GO:0006302">
    <property type="term" value="P:double-strand break repair"/>
    <property type="evidence" value="ECO:0007669"/>
    <property type="project" value="TreeGrafter"/>
</dbReference>
<keyword evidence="5 10" id="KW-0067">ATP-binding</keyword>
<accession>A0A087B7Y2</accession>
<reference evidence="13 14" key="1">
    <citation type="submission" date="2014-03" db="EMBL/GenBank/DDBJ databases">
        <title>Genomics of Bifidobacteria.</title>
        <authorList>
            <person name="Ventura M."/>
            <person name="Milani C."/>
            <person name="Lugli G.A."/>
        </authorList>
    </citation>
    <scope>NUCLEOTIDE SEQUENCE [LARGE SCALE GENOMIC DNA]</scope>
    <source>
        <strain evidence="13 14">LMG 11591</strain>
    </source>
</reference>
<dbReference type="SUPFAM" id="SSF52540">
    <property type="entry name" value="P-loop containing nucleoside triphosphate hydrolases"/>
    <property type="match status" value="1"/>
</dbReference>
<feature type="domain" description="RecF/RecN/SMC N-terminal" evidence="12">
    <location>
        <begin position="3"/>
        <end position="370"/>
    </location>
</feature>
<dbReference type="GO" id="GO:0006260">
    <property type="term" value="P:DNA replication"/>
    <property type="evidence" value="ECO:0007669"/>
    <property type="project" value="UniProtKB-UniRule"/>
</dbReference>
<organism evidence="13 14">
    <name type="scientific">Bifidobacterium magnum</name>
    <dbReference type="NCBI Taxonomy" id="1692"/>
    <lineage>
        <taxon>Bacteria</taxon>
        <taxon>Bacillati</taxon>
        <taxon>Actinomycetota</taxon>
        <taxon>Actinomycetes</taxon>
        <taxon>Bifidobacteriales</taxon>
        <taxon>Bifidobacteriaceae</taxon>
        <taxon>Bifidobacterium</taxon>
    </lineage>
</organism>
<evidence type="ECO:0000256" key="7">
    <source>
        <dbReference type="ARBA" id="ARBA00023204"/>
    </source>
</evidence>
<keyword evidence="2 10" id="KW-0235">DNA replication</keyword>
<dbReference type="EMBL" id="JGZB01000011">
    <property type="protein sequence ID" value="KFI67132.1"/>
    <property type="molecule type" value="Genomic_DNA"/>
</dbReference>
<gene>
    <name evidence="10" type="primary">recF</name>
    <name evidence="13" type="ORF">BMAGN_1344</name>
</gene>
<dbReference type="Pfam" id="PF02463">
    <property type="entry name" value="SMC_N"/>
    <property type="match status" value="1"/>
</dbReference>
<evidence type="ECO:0000256" key="10">
    <source>
        <dbReference type="HAMAP-Rule" id="MF_00365"/>
    </source>
</evidence>
<dbReference type="Gene3D" id="1.20.1050.90">
    <property type="entry name" value="RecF/RecN/SMC, N-terminal domain"/>
    <property type="match status" value="1"/>
</dbReference>
<protein>
    <recommendedName>
        <fullName evidence="10">DNA replication and repair protein RecF</fullName>
    </recommendedName>
</protein>
<dbReference type="GO" id="GO:0003697">
    <property type="term" value="F:single-stranded DNA binding"/>
    <property type="evidence" value="ECO:0007669"/>
    <property type="project" value="UniProtKB-UniRule"/>
</dbReference>
<keyword evidence="8 10" id="KW-0742">SOS response</keyword>
<dbReference type="InterPro" id="IPR001238">
    <property type="entry name" value="DNA-binding_RecF"/>
</dbReference>
<proteinExistence type="inferred from homology"/>
<evidence type="ECO:0000313" key="13">
    <source>
        <dbReference type="EMBL" id="KFI67132.1"/>
    </source>
</evidence>
<evidence type="ECO:0000256" key="9">
    <source>
        <dbReference type="ARBA" id="ARBA00025401"/>
    </source>
</evidence>
<evidence type="ECO:0000256" key="2">
    <source>
        <dbReference type="ARBA" id="ARBA00022705"/>
    </source>
</evidence>
<dbReference type="Proteomes" id="UP000029052">
    <property type="component" value="Unassembled WGS sequence"/>
</dbReference>
<keyword evidence="7 10" id="KW-0234">DNA repair</keyword>
<keyword evidence="6 10" id="KW-0238">DNA-binding</keyword>
<keyword evidence="3 10" id="KW-0547">Nucleotide-binding</keyword>
<name>A0A087B7Y2_9BIFI</name>
<feature type="binding site" evidence="10">
    <location>
        <begin position="30"/>
        <end position="37"/>
    </location>
    <ligand>
        <name>ATP</name>
        <dbReference type="ChEBI" id="CHEBI:30616"/>
    </ligand>
</feature>
<dbReference type="PANTHER" id="PTHR32182:SF0">
    <property type="entry name" value="DNA REPLICATION AND REPAIR PROTEIN RECF"/>
    <property type="match status" value="1"/>
</dbReference>
<evidence type="ECO:0000256" key="3">
    <source>
        <dbReference type="ARBA" id="ARBA00022741"/>
    </source>
</evidence>
<dbReference type="RefSeq" id="WP_022860240.1">
    <property type="nucleotide sequence ID" value="NZ_JGZB01000011.1"/>
</dbReference>
<dbReference type="GO" id="GO:0005524">
    <property type="term" value="F:ATP binding"/>
    <property type="evidence" value="ECO:0007669"/>
    <property type="project" value="UniProtKB-UniRule"/>
</dbReference>
<dbReference type="GO" id="GO:0005737">
    <property type="term" value="C:cytoplasm"/>
    <property type="evidence" value="ECO:0007669"/>
    <property type="project" value="UniProtKB-SubCell"/>
</dbReference>
<evidence type="ECO:0000256" key="1">
    <source>
        <dbReference type="ARBA" id="ARBA00022490"/>
    </source>
</evidence>
<dbReference type="InterPro" id="IPR042174">
    <property type="entry name" value="RecF_2"/>
</dbReference>
<comment type="caution">
    <text evidence="13">The sequence shown here is derived from an EMBL/GenBank/DDBJ whole genome shotgun (WGS) entry which is preliminary data.</text>
</comment>
<dbReference type="AlphaFoldDB" id="A0A087B7Y2"/>
<keyword evidence="4 10" id="KW-0227">DNA damage</keyword>